<reference evidence="1 2" key="1">
    <citation type="submission" date="2024-10" db="EMBL/GenBank/DDBJ databases">
        <title>Updated reference genomes for cyclostephanoid diatoms.</title>
        <authorList>
            <person name="Roberts W.R."/>
            <person name="Alverson A.J."/>
        </authorList>
    </citation>
    <scope>NUCLEOTIDE SEQUENCE [LARGE SCALE GENOMIC DNA]</scope>
    <source>
        <strain evidence="1 2">AJA010-31</strain>
    </source>
</reference>
<dbReference type="Proteomes" id="UP001530400">
    <property type="component" value="Unassembled WGS sequence"/>
</dbReference>
<organism evidence="1 2">
    <name type="scientific">Cyclotella atomus</name>
    <dbReference type="NCBI Taxonomy" id="382360"/>
    <lineage>
        <taxon>Eukaryota</taxon>
        <taxon>Sar</taxon>
        <taxon>Stramenopiles</taxon>
        <taxon>Ochrophyta</taxon>
        <taxon>Bacillariophyta</taxon>
        <taxon>Coscinodiscophyceae</taxon>
        <taxon>Thalassiosirophycidae</taxon>
        <taxon>Stephanodiscales</taxon>
        <taxon>Stephanodiscaceae</taxon>
        <taxon>Cyclotella</taxon>
    </lineage>
</organism>
<sequence>MIQKKWRAITILRTLSLPLSLMAKLFKSPAVIILLSSRSSVSGLIPWVQRVTSPYSIAAAAVRSPSLAISRRSLLITTMGVSSSSLLPAPFDKGLQQAITLLDSIYSPVDSSDFPLPMSPEEAGPCKCTSNATPQRRYLWTDAFAVLAYQTISNIYSAGGHVQEANIYKDAADKLIDTVHNCLGKPRSDREEDAMKPCKMSPTGYVGMRIGKVESQIDTDYGMRCDGQYFHYIDKWLFALSRTGHIEDGLRIAKSIFPYFFSKADHSSSGGIRWKLSVNASPPKALPPTHGPNDDTLNALVVYTMLESQRKHLNDCMPSLSLESEIQMLQESLKHYHPHVTDDPLGWGLEAIFDQFVEGHPRTRQLRHLASDALCTSHISLPFRLYGALIGATVSSHDLVSADYLQRVKDFCIKHQFREVEKSASSNGNYREDFSEINRVMLAVALLGPKSTLSHNENDPMVKLDVLC</sequence>
<name>A0ABD3P9L0_9STRA</name>
<protein>
    <submittedName>
        <fullName evidence="1">Uncharacterized protein</fullName>
    </submittedName>
</protein>
<evidence type="ECO:0000313" key="1">
    <source>
        <dbReference type="EMBL" id="KAL3783856.1"/>
    </source>
</evidence>
<evidence type="ECO:0000313" key="2">
    <source>
        <dbReference type="Proteomes" id="UP001530400"/>
    </source>
</evidence>
<keyword evidence="2" id="KW-1185">Reference proteome</keyword>
<gene>
    <name evidence="1" type="ORF">ACHAWO_011452</name>
</gene>
<proteinExistence type="predicted"/>
<dbReference type="EMBL" id="JALLPJ020000748">
    <property type="protein sequence ID" value="KAL3783856.1"/>
    <property type="molecule type" value="Genomic_DNA"/>
</dbReference>
<comment type="caution">
    <text evidence="1">The sequence shown here is derived from an EMBL/GenBank/DDBJ whole genome shotgun (WGS) entry which is preliminary data.</text>
</comment>
<dbReference type="AlphaFoldDB" id="A0ABD3P9L0"/>
<accession>A0ABD3P9L0</accession>